<sequence length="216" mass="25202">MNFTKAYNNIQSITGNKNISLLDKFNYHNGLVETYISNELEEQNTNNLKIYIIVTSSDKSSESLKSITTVQRGNNYFIHGYWPEQSFLNVFKTISTDNKITPFLEYWIERMQNINIVNLKDVDISYIHNRIKSVSIKNNMGISKDAAKIYPYSLRKRAFRKDNNKRDSIRPAQQKKIKDHFGYEGLSILESSIFTVRFTDDPLKQKTINLLDLPRS</sequence>
<dbReference type="EMBL" id="CP049888">
    <property type="protein sequence ID" value="QIL50618.1"/>
    <property type="molecule type" value="Genomic_DNA"/>
</dbReference>
<dbReference type="KEGG" id="wco:G7084_04405"/>
<evidence type="ECO:0000313" key="2">
    <source>
        <dbReference type="Proteomes" id="UP000500741"/>
    </source>
</evidence>
<organism evidence="1 2">
    <name type="scientific">Weissella coleopterorum</name>
    <dbReference type="NCBI Taxonomy" id="2714949"/>
    <lineage>
        <taxon>Bacteria</taxon>
        <taxon>Bacillati</taxon>
        <taxon>Bacillota</taxon>
        <taxon>Bacilli</taxon>
        <taxon>Lactobacillales</taxon>
        <taxon>Lactobacillaceae</taxon>
        <taxon>Weissella</taxon>
    </lineage>
</organism>
<gene>
    <name evidence="1" type="ORF">G7084_04405</name>
</gene>
<dbReference type="AlphaFoldDB" id="A0A6G8AZY0"/>
<proteinExistence type="predicted"/>
<keyword evidence="2" id="KW-1185">Reference proteome</keyword>
<dbReference type="RefSeq" id="WP_166010400.1">
    <property type="nucleotide sequence ID" value="NZ_CP049888.1"/>
</dbReference>
<evidence type="ECO:0000313" key="1">
    <source>
        <dbReference type="EMBL" id="QIL50618.1"/>
    </source>
</evidence>
<reference evidence="1 2" key="1">
    <citation type="submission" date="2020-03" db="EMBL/GenBank/DDBJ databases">
        <title>Weissella sp. nov., isolated from Cybister lewisianus.</title>
        <authorList>
            <person name="Hyun D.-W."/>
            <person name="Bae J.-W."/>
        </authorList>
    </citation>
    <scope>NUCLEOTIDE SEQUENCE [LARGE SCALE GENOMIC DNA]</scope>
    <source>
        <strain evidence="1 2">HDW19</strain>
    </source>
</reference>
<dbReference type="Proteomes" id="UP000500741">
    <property type="component" value="Chromosome"/>
</dbReference>
<accession>A0A6G8AZY0</accession>
<protein>
    <submittedName>
        <fullName evidence="1">Uncharacterized protein</fullName>
    </submittedName>
</protein>
<name>A0A6G8AZY0_9LACO</name>